<dbReference type="AlphaFoldDB" id="A0AAD1UHM9"/>
<evidence type="ECO:0000313" key="1">
    <source>
        <dbReference type="EMBL" id="CAI2367025.1"/>
    </source>
</evidence>
<protein>
    <submittedName>
        <fullName evidence="1">Uncharacterized protein</fullName>
    </submittedName>
</protein>
<proteinExistence type="predicted"/>
<keyword evidence="2" id="KW-1185">Reference proteome</keyword>
<organism evidence="1 2">
    <name type="scientific">Euplotes crassus</name>
    <dbReference type="NCBI Taxonomy" id="5936"/>
    <lineage>
        <taxon>Eukaryota</taxon>
        <taxon>Sar</taxon>
        <taxon>Alveolata</taxon>
        <taxon>Ciliophora</taxon>
        <taxon>Intramacronucleata</taxon>
        <taxon>Spirotrichea</taxon>
        <taxon>Hypotrichia</taxon>
        <taxon>Euplotida</taxon>
        <taxon>Euplotidae</taxon>
        <taxon>Moneuplotes</taxon>
    </lineage>
</organism>
<evidence type="ECO:0000313" key="2">
    <source>
        <dbReference type="Proteomes" id="UP001295684"/>
    </source>
</evidence>
<reference evidence="1" key="1">
    <citation type="submission" date="2023-07" db="EMBL/GenBank/DDBJ databases">
        <authorList>
            <consortium name="AG Swart"/>
            <person name="Singh M."/>
            <person name="Singh A."/>
            <person name="Seah K."/>
            <person name="Emmerich C."/>
        </authorList>
    </citation>
    <scope>NUCLEOTIDE SEQUENCE</scope>
    <source>
        <strain evidence="1">DP1</strain>
    </source>
</reference>
<accession>A0AAD1UHM9</accession>
<dbReference type="EMBL" id="CAMPGE010008117">
    <property type="protein sequence ID" value="CAI2367025.1"/>
    <property type="molecule type" value="Genomic_DNA"/>
</dbReference>
<dbReference type="Proteomes" id="UP001295684">
    <property type="component" value="Unassembled WGS sequence"/>
</dbReference>
<gene>
    <name evidence="1" type="ORF">ECRASSUSDP1_LOCUS8302</name>
</gene>
<comment type="caution">
    <text evidence="1">The sequence shown here is derived from an EMBL/GenBank/DDBJ whole genome shotgun (WGS) entry which is preliminary data.</text>
</comment>
<name>A0AAD1UHM9_EUPCR</name>
<sequence>MLMTQLRRASRSLWNLKKHILLRNDPEEQGKTSFLLKKPLEFTIIMIDEVFKPCMADSIFWKFMESGFSELYQLEIKIETCNFIFVQDIKDILGDINMQNVTIKNIQCGYYRAYRSKCSPSVRLYTLQNLTNLFGQELETREFGGCKYFVTPKMFAYGADCLVFKIDEDGELDSCDDYPILGLCDFNIYCNFAMRELSVTNFLILIDGVTIGQICERIIPSNLNLIMPGDNVKYECDALMRISEKLKDWQQDAQKYPSRLTEICLKLESYFYNRLIEAEKYLVMGLNPLLQRCKEKGLKLTLKNCKLDVSKHSVWANLGFLVFGNEALVMDNLKLDFIKGFTTEEDCILFNLKHIYMKGQIISILSIDNNGINRSILEPGTIIIPRDKIYKANAILRKILQKDLKSLPEETLTVFIKCSAYKLAKGLLNRVCYLHKDTKISLELTCQEIEDYRNLNRVNLSKCFGVLKRKNLRSLIISENIETSEMLGRLVSCLETQTNLETLELMIEGELIEGKVVKPMKKLFRVLETLPCLNSIDISIEQKYNSVYHNLVKLIKKLIKTKVGADIEIEIGCATYLDRFSWFKQKLK</sequence>